<proteinExistence type="predicted"/>
<protein>
    <submittedName>
        <fullName evidence="1">Uncharacterized protein</fullName>
    </submittedName>
</protein>
<name>A0A382UX54_9ZZZZ</name>
<accession>A0A382UX54</accession>
<dbReference type="EMBL" id="UINC01147110">
    <property type="protein sequence ID" value="SVD38241.1"/>
    <property type="molecule type" value="Genomic_DNA"/>
</dbReference>
<organism evidence="1">
    <name type="scientific">marine metagenome</name>
    <dbReference type="NCBI Taxonomy" id="408172"/>
    <lineage>
        <taxon>unclassified sequences</taxon>
        <taxon>metagenomes</taxon>
        <taxon>ecological metagenomes</taxon>
    </lineage>
</organism>
<sequence>MAINKKSLSHRIIDNVLGFIFKNFNRLFLSVQGKIGSWFCPENDRFHFYDGCLCERYCYEHSRDEITGCSVCEILEFNQSEFSHEFLEVNLCRVQNGFPLTEEQSQYEEEFYLMNKNKYFA</sequence>
<evidence type="ECO:0000313" key="1">
    <source>
        <dbReference type="EMBL" id="SVD38241.1"/>
    </source>
</evidence>
<gene>
    <name evidence="1" type="ORF">METZ01_LOCUS391095</name>
</gene>
<dbReference type="AlphaFoldDB" id="A0A382UX54"/>
<reference evidence="1" key="1">
    <citation type="submission" date="2018-05" db="EMBL/GenBank/DDBJ databases">
        <authorList>
            <person name="Lanie J.A."/>
            <person name="Ng W.-L."/>
            <person name="Kazmierczak K.M."/>
            <person name="Andrzejewski T.M."/>
            <person name="Davidsen T.M."/>
            <person name="Wayne K.J."/>
            <person name="Tettelin H."/>
            <person name="Glass J.I."/>
            <person name="Rusch D."/>
            <person name="Podicherti R."/>
            <person name="Tsui H.-C.T."/>
            <person name="Winkler M.E."/>
        </authorList>
    </citation>
    <scope>NUCLEOTIDE SEQUENCE</scope>
</reference>